<dbReference type="Proteomes" id="UP000198589">
    <property type="component" value="Unassembled WGS sequence"/>
</dbReference>
<protein>
    <submittedName>
        <fullName evidence="3">Enoyl-CoA hydratase/carnithine racemase</fullName>
    </submittedName>
</protein>
<dbReference type="PANTHER" id="PTHR43802:SF1">
    <property type="entry name" value="IP11341P-RELATED"/>
    <property type="match status" value="1"/>
</dbReference>
<feature type="region of interest" description="Disordered" evidence="2">
    <location>
        <begin position="273"/>
        <end position="306"/>
    </location>
</feature>
<evidence type="ECO:0000313" key="4">
    <source>
        <dbReference type="Proteomes" id="UP000198589"/>
    </source>
</evidence>
<dbReference type="Pfam" id="PF00378">
    <property type="entry name" value="ECH_1"/>
    <property type="match status" value="1"/>
</dbReference>
<dbReference type="NCBIfam" id="NF006109">
    <property type="entry name" value="PRK08260.1"/>
    <property type="match status" value="1"/>
</dbReference>
<dbReference type="STRING" id="1798228.SAMN05216574_103142"/>
<dbReference type="Gene3D" id="1.10.12.10">
    <property type="entry name" value="Lyase 2-enoyl-coa Hydratase, Chain A, domain 2"/>
    <property type="match status" value="1"/>
</dbReference>
<evidence type="ECO:0000256" key="1">
    <source>
        <dbReference type="ARBA" id="ARBA00005254"/>
    </source>
</evidence>
<keyword evidence="4" id="KW-1185">Reference proteome</keyword>
<comment type="similarity">
    <text evidence="1">Belongs to the enoyl-CoA hydratase/isomerase family.</text>
</comment>
<dbReference type="AlphaFoldDB" id="A0A1I1ZTW7"/>
<reference evidence="4" key="1">
    <citation type="submission" date="2016-10" db="EMBL/GenBank/DDBJ databases">
        <authorList>
            <person name="Varghese N."/>
            <person name="Submissions S."/>
        </authorList>
    </citation>
    <scope>NUCLEOTIDE SEQUENCE [LARGE SCALE GENOMIC DNA]</scope>
    <source>
        <strain evidence="4">DSM 46838</strain>
    </source>
</reference>
<dbReference type="Gene3D" id="3.90.226.10">
    <property type="entry name" value="2-enoyl-CoA Hydratase, Chain A, domain 1"/>
    <property type="match status" value="1"/>
</dbReference>
<organism evidence="3 4">
    <name type="scientific">Blastococcus tunisiensis</name>
    <dbReference type="NCBI Taxonomy" id="1798228"/>
    <lineage>
        <taxon>Bacteria</taxon>
        <taxon>Bacillati</taxon>
        <taxon>Actinomycetota</taxon>
        <taxon>Actinomycetes</taxon>
        <taxon>Geodermatophilales</taxon>
        <taxon>Geodermatophilaceae</taxon>
        <taxon>Blastococcus</taxon>
    </lineage>
</organism>
<evidence type="ECO:0000313" key="3">
    <source>
        <dbReference type="EMBL" id="SFE35099.1"/>
    </source>
</evidence>
<sequence length="306" mass="32380">MSAMEQIDYEVAGSVATITLNRPENGNGFTQVMRRELIDALEQADSDDDVRVVIVTGAGRHFCVGADVSSGKSDQPFAYGPGEDTGPVPMSVDGIPRDGGGMVALRIAEMQKPVIAAINGAAVGVGVTMTLPMDIRICAESSRFGFVFARRGIVQEAASSWFLPRLVGISQAMEWVATGRLIPAAEAREGRLVSRVVPDGEVLAAAREIAAEIVENTSSLAIAAARRLLWASLSEPSPWTAHQHETRLIRELKQGPDYSEGVASFLEKRPPAFTGRLSSDLPDLPDWPARPATTSAPDGAGTGGTA</sequence>
<dbReference type="InterPro" id="IPR001753">
    <property type="entry name" value="Enoyl-CoA_hydra/iso"/>
</dbReference>
<evidence type="ECO:0000256" key="2">
    <source>
        <dbReference type="SAM" id="MobiDB-lite"/>
    </source>
</evidence>
<gene>
    <name evidence="3" type="ORF">SAMN05216574_103142</name>
</gene>
<dbReference type="InterPro" id="IPR014748">
    <property type="entry name" value="Enoyl-CoA_hydra_C"/>
</dbReference>
<dbReference type="InterPro" id="IPR029045">
    <property type="entry name" value="ClpP/crotonase-like_dom_sf"/>
</dbReference>
<dbReference type="PANTHER" id="PTHR43802">
    <property type="entry name" value="ENOYL-COA HYDRATASE"/>
    <property type="match status" value="1"/>
</dbReference>
<dbReference type="CDD" id="cd06558">
    <property type="entry name" value="crotonase-like"/>
    <property type="match status" value="1"/>
</dbReference>
<accession>A0A1I1ZTW7</accession>
<dbReference type="GO" id="GO:0003824">
    <property type="term" value="F:catalytic activity"/>
    <property type="evidence" value="ECO:0007669"/>
    <property type="project" value="UniProtKB-ARBA"/>
</dbReference>
<name>A0A1I1ZTW7_9ACTN</name>
<dbReference type="SUPFAM" id="SSF52096">
    <property type="entry name" value="ClpP/crotonase"/>
    <property type="match status" value="1"/>
</dbReference>
<proteinExistence type="inferred from homology"/>
<dbReference type="EMBL" id="FOND01000003">
    <property type="protein sequence ID" value="SFE35099.1"/>
    <property type="molecule type" value="Genomic_DNA"/>
</dbReference>